<dbReference type="AlphaFoldDB" id="A0A9F3QS11"/>
<dbReference type="CDD" id="cd00103">
    <property type="entry name" value="IRF"/>
    <property type="match status" value="1"/>
</dbReference>
<dbReference type="OrthoDB" id="8691508at2759"/>
<dbReference type="PANTHER" id="PTHR11949:SF1">
    <property type="entry name" value="INTERFERON REGULATORY FACTOR 3"/>
    <property type="match status" value="1"/>
</dbReference>
<dbReference type="GO" id="GO:0000978">
    <property type="term" value="F:RNA polymerase II cis-regulatory region sequence-specific DNA binding"/>
    <property type="evidence" value="ECO:0007669"/>
    <property type="project" value="TreeGrafter"/>
</dbReference>
<dbReference type="SMART" id="SM01243">
    <property type="entry name" value="IRF-3"/>
    <property type="match status" value="1"/>
</dbReference>
<dbReference type="Pfam" id="PF00605">
    <property type="entry name" value="IRF"/>
    <property type="match status" value="1"/>
</dbReference>
<dbReference type="OMA" id="DRGVMGY"/>
<dbReference type="GeneID" id="103059405"/>
<dbReference type="CTD" id="3661"/>
<dbReference type="GO" id="GO:0045944">
    <property type="term" value="P:positive regulation of transcription by RNA polymerase II"/>
    <property type="evidence" value="ECO:0007669"/>
    <property type="project" value="UniProtKB-ARBA"/>
</dbReference>
<keyword evidence="5" id="KW-0804">Transcription</keyword>
<accession>A0A9F3QS11</accession>
<evidence type="ECO:0000256" key="3">
    <source>
        <dbReference type="ARBA" id="ARBA00023125"/>
    </source>
</evidence>
<dbReference type="GO" id="GO:0000981">
    <property type="term" value="F:DNA-binding transcription factor activity, RNA polymerase II-specific"/>
    <property type="evidence" value="ECO:0007669"/>
    <property type="project" value="TreeGrafter"/>
</dbReference>
<evidence type="ECO:0000256" key="2">
    <source>
        <dbReference type="ARBA" id="ARBA00023015"/>
    </source>
</evidence>
<organism evidence="8 9">
    <name type="scientific">Python bivittatus</name>
    <name type="common">Burmese python</name>
    <name type="synonym">Python molurus bivittatus</name>
    <dbReference type="NCBI Taxonomy" id="176946"/>
    <lineage>
        <taxon>Eukaryota</taxon>
        <taxon>Metazoa</taxon>
        <taxon>Chordata</taxon>
        <taxon>Craniata</taxon>
        <taxon>Vertebrata</taxon>
        <taxon>Euteleostomi</taxon>
        <taxon>Lepidosauria</taxon>
        <taxon>Squamata</taxon>
        <taxon>Bifurcata</taxon>
        <taxon>Unidentata</taxon>
        <taxon>Episquamata</taxon>
        <taxon>Toxicofera</taxon>
        <taxon>Serpentes</taxon>
        <taxon>Henophidia</taxon>
        <taxon>Pythonidae</taxon>
        <taxon>Python</taxon>
    </lineage>
</organism>
<dbReference type="SUPFAM" id="SSF49879">
    <property type="entry name" value="SMAD/FHA domain"/>
    <property type="match status" value="1"/>
</dbReference>
<evidence type="ECO:0000256" key="4">
    <source>
        <dbReference type="ARBA" id="ARBA00023159"/>
    </source>
</evidence>
<dbReference type="Gene3D" id="1.10.10.10">
    <property type="entry name" value="Winged helix-like DNA-binding domain superfamily/Winged helix DNA-binding domain"/>
    <property type="match status" value="1"/>
</dbReference>
<dbReference type="FunFam" id="1.10.10.10:FF:000041">
    <property type="entry name" value="Interferon regulatory factor 4"/>
    <property type="match status" value="1"/>
</dbReference>
<name>A0A9F3QS11_PYTBI</name>
<dbReference type="GO" id="GO:0005634">
    <property type="term" value="C:nucleus"/>
    <property type="evidence" value="ECO:0007669"/>
    <property type="project" value="UniProtKB-SubCell"/>
</dbReference>
<dbReference type="GO" id="GO:0002376">
    <property type="term" value="P:immune system process"/>
    <property type="evidence" value="ECO:0007669"/>
    <property type="project" value="TreeGrafter"/>
</dbReference>
<dbReference type="SMART" id="SM00348">
    <property type="entry name" value="IRF"/>
    <property type="match status" value="1"/>
</dbReference>
<dbReference type="InterPro" id="IPR036388">
    <property type="entry name" value="WH-like_DNA-bd_sf"/>
</dbReference>
<evidence type="ECO:0000313" key="10">
    <source>
        <dbReference type="RefSeq" id="XP_025019814.1"/>
    </source>
</evidence>
<dbReference type="InterPro" id="IPR019471">
    <property type="entry name" value="Interferon_reg_factor-3"/>
</dbReference>
<evidence type="ECO:0000313" key="8">
    <source>
        <dbReference type="Proteomes" id="UP000695026"/>
    </source>
</evidence>
<dbReference type="InterPro" id="IPR008984">
    <property type="entry name" value="SMAD_FHA_dom_sf"/>
</dbReference>
<dbReference type="KEGG" id="pbi:103059405"/>
<keyword evidence="6" id="KW-0539">Nucleus</keyword>
<feature type="domain" description="IRF tryptophan pentad repeat" evidence="7">
    <location>
        <begin position="5"/>
        <end position="111"/>
    </location>
</feature>
<proteinExistence type="predicted"/>
<dbReference type="RefSeq" id="XP_015742861.1">
    <property type="nucleotide sequence ID" value="XM_015887375.2"/>
</dbReference>
<dbReference type="SUPFAM" id="SSF46785">
    <property type="entry name" value="Winged helix' DNA-binding domain"/>
    <property type="match status" value="1"/>
</dbReference>
<evidence type="ECO:0000313" key="9">
    <source>
        <dbReference type="RefSeq" id="XP_015742861.1"/>
    </source>
</evidence>
<dbReference type="InterPro" id="IPR001346">
    <property type="entry name" value="Interferon_reg_fact_DNA-bd_dom"/>
</dbReference>
<keyword evidence="8" id="KW-1185">Reference proteome</keyword>
<comment type="subcellular location">
    <subcellularLocation>
        <location evidence="1">Nucleus</location>
    </subcellularLocation>
</comment>
<keyword evidence="3" id="KW-0238">DNA-binding</keyword>
<dbReference type="Gene3D" id="2.60.200.10">
    <property type="match status" value="1"/>
</dbReference>
<gene>
    <name evidence="9 10" type="primary">IRF3</name>
</gene>
<dbReference type="RefSeq" id="XP_025019814.1">
    <property type="nucleotide sequence ID" value="XM_025164046.1"/>
</dbReference>
<keyword evidence="4" id="KW-0010">Activator</keyword>
<dbReference type="PANTHER" id="PTHR11949">
    <property type="entry name" value="INTERFERON REGULATORY FACTOR"/>
    <property type="match status" value="1"/>
</dbReference>
<evidence type="ECO:0000256" key="5">
    <source>
        <dbReference type="ARBA" id="ARBA00023163"/>
    </source>
</evidence>
<dbReference type="Proteomes" id="UP000695026">
    <property type="component" value="Unplaced"/>
</dbReference>
<sequence>MGAQKPLIVPWLVEQLDTQRYPGVSWLNAERTLFRVPWKHGSRQSISPEDFQIFEDWAIVRSLYNPGTDPRTPSEWKRNFRSALNRKDGIEMVKDNSTDSKDPHKVYKINHNIANLNGPAVGAASIEVSDAPLVPAESRRPWGISSSSSQDETLEDVLNSLDLSSPDKTLGEDCPGWFETLSPSKLDLAISTMPVTPLEQTGGTDEIVPYTGIGADNTICCGGPPSSNLELNPSIATILPLEQLMATQEFETDFEVRTFYRGRLVLSEVFRNSRGLCFVPPGVSGNCPGLADVLLPDPAILSDQLQASFTRRLLKGVAPGVLLCIEGNQLCGMRKGTCHVFWSLSEMPGDGVLHGELLKEQFAPIFNLQLFVSELIGYIEGRNDSPNYTRWLCFGETWPDFNRSWKKKLIMVQIIPKVLETLCELGQIWGASSLKGNEPDLRISDSLQYHNFLEQLRKWEEKMEIRV</sequence>
<reference evidence="9 10" key="1">
    <citation type="submission" date="2025-04" db="UniProtKB">
        <authorList>
            <consortium name="RefSeq"/>
        </authorList>
    </citation>
    <scope>IDENTIFICATION</scope>
    <source>
        <tissue evidence="9 10">Liver</tissue>
    </source>
</reference>
<dbReference type="InterPro" id="IPR036390">
    <property type="entry name" value="WH_DNA-bd_sf"/>
</dbReference>
<dbReference type="PRINTS" id="PR00267">
    <property type="entry name" value="INTFRNREGFCT"/>
</dbReference>
<dbReference type="PROSITE" id="PS51507">
    <property type="entry name" value="IRF_2"/>
    <property type="match status" value="1"/>
</dbReference>
<protein>
    <submittedName>
        <fullName evidence="9 10">Interferon regulatory factor 3</fullName>
    </submittedName>
</protein>
<dbReference type="InterPro" id="IPR017855">
    <property type="entry name" value="SMAD-like_dom_sf"/>
</dbReference>
<evidence type="ECO:0000256" key="1">
    <source>
        <dbReference type="ARBA" id="ARBA00004123"/>
    </source>
</evidence>
<evidence type="ECO:0000256" key="6">
    <source>
        <dbReference type="ARBA" id="ARBA00023242"/>
    </source>
</evidence>
<evidence type="ECO:0000259" key="7">
    <source>
        <dbReference type="PROSITE" id="PS51507"/>
    </source>
</evidence>
<dbReference type="Pfam" id="PF10401">
    <property type="entry name" value="IRF-3"/>
    <property type="match status" value="1"/>
</dbReference>
<keyword evidence="2" id="KW-0805">Transcription regulation</keyword>